<protein>
    <recommendedName>
        <fullName evidence="3">histidine kinase</fullName>
        <ecNumber evidence="3">2.7.13.3</ecNumber>
    </recommendedName>
</protein>
<evidence type="ECO:0000313" key="16">
    <source>
        <dbReference type="EMBL" id="SHE50142.1"/>
    </source>
</evidence>
<dbReference type="Pfam" id="PF02518">
    <property type="entry name" value="HATPase_c"/>
    <property type="match status" value="1"/>
</dbReference>
<dbReference type="Pfam" id="PF08448">
    <property type="entry name" value="PAS_4"/>
    <property type="match status" value="1"/>
</dbReference>
<keyword evidence="5" id="KW-0597">Phosphoprotein</keyword>
<dbReference type="InterPro" id="IPR013656">
    <property type="entry name" value="PAS_4"/>
</dbReference>
<name>A0A1M4U052_9FIRM</name>
<proteinExistence type="predicted"/>
<dbReference type="NCBIfam" id="TIGR00229">
    <property type="entry name" value="sensory_box"/>
    <property type="match status" value="1"/>
</dbReference>
<evidence type="ECO:0000256" key="8">
    <source>
        <dbReference type="ARBA" id="ARBA00022741"/>
    </source>
</evidence>
<keyword evidence="8" id="KW-0547">Nucleotide-binding</keyword>
<dbReference type="Proteomes" id="UP000184196">
    <property type="component" value="Unassembled WGS sequence"/>
</dbReference>
<evidence type="ECO:0000256" key="10">
    <source>
        <dbReference type="ARBA" id="ARBA00022840"/>
    </source>
</evidence>
<evidence type="ECO:0000256" key="1">
    <source>
        <dbReference type="ARBA" id="ARBA00000085"/>
    </source>
</evidence>
<dbReference type="Gene3D" id="3.30.565.10">
    <property type="entry name" value="Histidine kinase-like ATPase, C-terminal domain"/>
    <property type="match status" value="1"/>
</dbReference>
<evidence type="ECO:0000313" key="17">
    <source>
        <dbReference type="Proteomes" id="UP000184196"/>
    </source>
</evidence>
<organism evidence="16 17">
    <name type="scientific">Desulfofundulus australicus DSM 11792</name>
    <dbReference type="NCBI Taxonomy" id="1121425"/>
    <lineage>
        <taxon>Bacteria</taxon>
        <taxon>Bacillati</taxon>
        <taxon>Bacillota</taxon>
        <taxon>Clostridia</taxon>
        <taxon>Eubacteriales</taxon>
        <taxon>Peptococcaceae</taxon>
        <taxon>Desulfofundulus</taxon>
    </lineage>
</organism>
<feature type="transmembrane region" description="Helical" evidence="14">
    <location>
        <begin position="12"/>
        <end position="35"/>
    </location>
</feature>
<evidence type="ECO:0000256" key="5">
    <source>
        <dbReference type="ARBA" id="ARBA00022553"/>
    </source>
</evidence>
<dbReference type="InterPro" id="IPR029151">
    <property type="entry name" value="Sensor-like_sf"/>
</dbReference>
<dbReference type="GO" id="GO:0000155">
    <property type="term" value="F:phosphorelay sensor kinase activity"/>
    <property type="evidence" value="ECO:0007669"/>
    <property type="project" value="InterPro"/>
</dbReference>
<dbReference type="GO" id="GO:0005886">
    <property type="term" value="C:plasma membrane"/>
    <property type="evidence" value="ECO:0007669"/>
    <property type="project" value="UniProtKB-SubCell"/>
</dbReference>
<gene>
    <name evidence="16" type="ORF">SAMN02745218_00365</name>
</gene>
<dbReference type="PRINTS" id="PR00344">
    <property type="entry name" value="BCTRLSENSOR"/>
</dbReference>
<dbReference type="SUPFAM" id="SSF103190">
    <property type="entry name" value="Sensory domain-like"/>
    <property type="match status" value="1"/>
</dbReference>
<dbReference type="FunFam" id="3.30.450.20:FF:000018">
    <property type="entry name" value="Sensor histidine kinase DcuS"/>
    <property type="match status" value="1"/>
</dbReference>
<evidence type="ECO:0000256" key="13">
    <source>
        <dbReference type="ARBA" id="ARBA00023136"/>
    </source>
</evidence>
<dbReference type="InterPro" id="IPR016120">
    <property type="entry name" value="Sig_transdc_His_kin_SpoOB"/>
</dbReference>
<dbReference type="InterPro" id="IPR033463">
    <property type="entry name" value="sCache_3"/>
</dbReference>
<dbReference type="Pfam" id="PF14689">
    <property type="entry name" value="SPOB_a"/>
    <property type="match status" value="1"/>
</dbReference>
<dbReference type="InterPro" id="IPR035965">
    <property type="entry name" value="PAS-like_dom_sf"/>
</dbReference>
<dbReference type="InterPro" id="IPR039506">
    <property type="entry name" value="SPOB_a"/>
</dbReference>
<dbReference type="PANTHER" id="PTHR43547:SF10">
    <property type="entry name" value="SENSOR HISTIDINE KINASE DCUS"/>
    <property type="match status" value="1"/>
</dbReference>
<keyword evidence="11 14" id="KW-1133">Transmembrane helix</keyword>
<dbReference type="InterPro" id="IPR003594">
    <property type="entry name" value="HATPase_dom"/>
</dbReference>
<keyword evidence="7 14" id="KW-0812">Transmembrane</keyword>
<dbReference type="PANTHER" id="PTHR43547">
    <property type="entry name" value="TWO-COMPONENT HISTIDINE KINASE"/>
    <property type="match status" value="1"/>
</dbReference>
<evidence type="ECO:0000256" key="7">
    <source>
        <dbReference type="ARBA" id="ARBA00022692"/>
    </source>
</evidence>
<dbReference type="EC" id="2.7.13.3" evidence="3"/>
<dbReference type="RefSeq" id="WP_073162758.1">
    <property type="nucleotide sequence ID" value="NZ_FQUW01000006.1"/>
</dbReference>
<dbReference type="SMART" id="SM00387">
    <property type="entry name" value="HATPase_c"/>
    <property type="match status" value="1"/>
</dbReference>
<dbReference type="AlphaFoldDB" id="A0A1M4U052"/>
<dbReference type="InterPro" id="IPR000014">
    <property type="entry name" value="PAS"/>
</dbReference>
<sequence length="532" mass="58858">MIVYRRILPLRTRLAILSYVSVLVAIMVAVIFMGFKVCHLIEEEMGRRALAIARTLAQMEVIQNNVGRPGGAGVIQPLAEKIRLATGVEYIVVVDMNGIRYSHPVAERIGGKFSGGDLGRALSGQEYITRTAGIRGPAVRAFSPIKTDEGTRQVGVVVVGIITPTFTQLYQAIQAQLYPSLAVGLLVGLLGSLYLASRIKGAMFALEPEEIARILEERTAMLQAMGEGIVAVDRNMRITVINEEAKRLLGLDDNVVGRSVDEVLPSSFLSRVLQTGQPEFNQEQVLNNNTIVIVNQVPVKVHGEVVGALISFRDRTEMHRLAEELTGVKSFVEALRVQNHEYLNRLHTIAGLLQLNRVQEAIDFIFAVTEEQQELTRLLTKNICDYSIAGLLLGKYSRAKELKVDLLIDRSCRLLRLPSRMDAAALGVVLGNLLENALDAVRDMEPSRRRVELEMREDSGELMIMIRDWGAGIPEHLQDRVFEQGFSTKGAGRGIGLYLVKRHVDTAGGKITIHSRPGEGTTVMVRVPFFHR</sequence>
<dbReference type="Gene3D" id="3.30.450.20">
    <property type="entry name" value="PAS domain"/>
    <property type="match status" value="2"/>
</dbReference>
<dbReference type="InterPro" id="IPR004358">
    <property type="entry name" value="Sig_transdc_His_kin-like_C"/>
</dbReference>
<accession>A0A1M4U052</accession>
<evidence type="ECO:0000256" key="3">
    <source>
        <dbReference type="ARBA" id="ARBA00012438"/>
    </source>
</evidence>
<dbReference type="EMBL" id="FQUW01000006">
    <property type="protein sequence ID" value="SHE50142.1"/>
    <property type="molecule type" value="Genomic_DNA"/>
</dbReference>
<evidence type="ECO:0000256" key="11">
    <source>
        <dbReference type="ARBA" id="ARBA00022989"/>
    </source>
</evidence>
<keyword evidence="4" id="KW-1003">Cell membrane</keyword>
<dbReference type="CDD" id="cd00130">
    <property type="entry name" value="PAS"/>
    <property type="match status" value="1"/>
</dbReference>
<dbReference type="Gene3D" id="1.10.287.130">
    <property type="match status" value="1"/>
</dbReference>
<dbReference type="SMART" id="SM00091">
    <property type="entry name" value="PAS"/>
    <property type="match status" value="1"/>
</dbReference>
<keyword evidence="9 16" id="KW-0418">Kinase</keyword>
<reference evidence="17" key="1">
    <citation type="submission" date="2016-11" db="EMBL/GenBank/DDBJ databases">
        <authorList>
            <person name="Varghese N."/>
            <person name="Submissions S."/>
        </authorList>
    </citation>
    <scope>NUCLEOTIDE SEQUENCE [LARGE SCALE GENOMIC DNA]</scope>
    <source>
        <strain evidence="17">DSM 11792</strain>
    </source>
</reference>
<dbReference type="SUPFAM" id="SSF55785">
    <property type="entry name" value="PYP-like sensor domain (PAS domain)"/>
    <property type="match status" value="1"/>
</dbReference>
<evidence type="ECO:0000256" key="12">
    <source>
        <dbReference type="ARBA" id="ARBA00023012"/>
    </source>
</evidence>
<keyword evidence="17" id="KW-1185">Reference proteome</keyword>
<evidence type="ECO:0000256" key="6">
    <source>
        <dbReference type="ARBA" id="ARBA00022679"/>
    </source>
</evidence>
<keyword evidence="10" id="KW-0067">ATP-binding</keyword>
<dbReference type="SUPFAM" id="SSF55874">
    <property type="entry name" value="ATPase domain of HSP90 chaperone/DNA topoisomerase II/histidine kinase"/>
    <property type="match status" value="1"/>
</dbReference>
<dbReference type="GO" id="GO:0005524">
    <property type="term" value="F:ATP binding"/>
    <property type="evidence" value="ECO:0007669"/>
    <property type="project" value="UniProtKB-KW"/>
</dbReference>
<keyword evidence="6" id="KW-0808">Transferase</keyword>
<comment type="subcellular location">
    <subcellularLocation>
        <location evidence="2">Cell membrane</location>
        <topology evidence="2">Multi-pass membrane protein</topology>
    </subcellularLocation>
</comment>
<evidence type="ECO:0000256" key="9">
    <source>
        <dbReference type="ARBA" id="ARBA00022777"/>
    </source>
</evidence>
<dbReference type="OrthoDB" id="9792686at2"/>
<dbReference type="InterPro" id="IPR005467">
    <property type="entry name" value="His_kinase_dom"/>
</dbReference>
<keyword evidence="12" id="KW-0902">Two-component regulatory system</keyword>
<dbReference type="Pfam" id="PF17203">
    <property type="entry name" value="sCache_3_2"/>
    <property type="match status" value="1"/>
</dbReference>
<evidence type="ECO:0000259" key="15">
    <source>
        <dbReference type="PROSITE" id="PS50109"/>
    </source>
</evidence>
<feature type="domain" description="Histidine kinase" evidence="15">
    <location>
        <begin position="316"/>
        <end position="531"/>
    </location>
</feature>
<keyword evidence="13 14" id="KW-0472">Membrane</keyword>
<evidence type="ECO:0000256" key="14">
    <source>
        <dbReference type="SAM" id="Phobius"/>
    </source>
</evidence>
<dbReference type="InterPro" id="IPR036890">
    <property type="entry name" value="HATPase_C_sf"/>
</dbReference>
<dbReference type="PROSITE" id="PS50109">
    <property type="entry name" value="HIS_KIN"/>
    <property type="match status" value="1"/>
</dbReference>
<evidence type="ECO:0000256" key="2">
    <source>
        <dbReference type="ARBA" id="ARBA00004651"/>
    </source>
</evidence>
<dbReference type="SUPFAM" id="SSF55890">
    <property type="entry name" value="Sporulation response regulatory protein Spo0B"/>
    <property type="match status" value="1"/>
</dbReference>
<comment type="catalytic activity">
    <reaction evidence="1">
        <text>ATP + protein L-histidine = ADP + protein N-phospho-L-histidine.</text>
        <dbReference type="EC" id="2.7.13.3"/>
    </reaction>
</comment>
<evidence type="ECO:0000256" key="4">
    <source>
        <dbReference type="ARBA" id="ARBA00022475"/>
    </source>
</evidence>